<evidence type="ECO:0000256" key="3">
    <source>
        <dbReference type="ARBA" id="ARBA00022840"/>
    </source>
</evidence>
<sequence>MADVSLVNLHKRFDRTEAVRGINLEIRDNEFVVLVGPSGCGKSTTLRMIAGLEEVTEGEIRIGGELVNDVPPKDRDIAMVFQNYALYPHMTVFQNMSFGLRLRKYPKKEIERLVGDAAEVLGITELLLRRPKQLSGGQRQRVAMGRAIVRDPQVFLFDEPLSNLDAKLRGQMRIEIKRVHQHLETTTVYVTHDQVEAMTLADRVVVMNNGLIEQVGTPGELYHQ</sequence>
<keyword evidence="1" id="KW-0813">Transport</keyword>
<evidence type="ECO:0000256" key="2">
    <source>
        <dbReference type="ARBA" id="ARBA00022741"/>
    </source>
</evidence>
<dbReference type="InterPro" id="IPR027417">
    <property type="entry name" value="P-loop_NTPase"/>
</dbReference>
<dbReference type="PANTHER" id="PTHR43875:SF1">
    <property type="entry name" value="OSMOPROTECTIVE COMPOUNDS UPTAKE ATP-BINDING PROTEIN GGTA"/>
    <property type="match status" value="1"/>
</dbReference>
<dbReference type="EMBL" id="UINC01218320">
    <property type="protein sequence ID" value="SVE45292.1"/>
    <property type="molecule type" value="Genomic_DNA"/>
</dbReference>
<dbReference type="PROSITE" id="PS50893">
    <property type="entry name" value="ABC_TRANSPORTER_2"/>
    <property type="match status" value="1"/>
</dbReference>
<organism evidence="5">
    <name type="scientific">marine metagenome</name>
    <dbReference type="NCBI Taxonomy" id="408172"/>
    <lineage>
        <taxon>unclassified sequences</taxon>
        <taxon>metagenomes</taxon>
        <taxon>ecological metagenomes</taxon>
    </lineage>
</organism>
<dbReference type="PROSITE" id="PS00211">
    <property type="entry name" value="ABC_TRANSPORTER_1"/>
    <property type="match status" value="1"/>
</dbReference>
<dbReference type="PANTHER" id="PTHR43875">
    <property type="entry name" value="MALTODEXTRIN IMPORT ATP-BINDING PROTEIN MSMX"/>
    <property type="match status" value="1"/>
</dbReference>
<dbReference type="GO" id="GO:0008643">
    <property type="term" value="P:carbohydrate transport"/>
    <property type="evidence" value="ECO:0007669"/>
    <property type="project" value="InterPro"/>
</dbReference>
<dbReference type="GO" id="GO:0005524">
    <property type="term" value="F:ATP binding"/>
    <property type="evidence" value="ECO:0007669"/>
    <property type="project" value="UniProtKB-KW"/>
</dbReference>
<dbReference type="InterPro" id="IPR047641">
    <property type="entry name" value="ABC_transpr_MalK/UgpC-like"/>
</dbReference>
<gene>
    <name evidence="5" type="ORF">METZ01_LOCUS498146</name>
</gene>
<accession>A0A383DLD5</accession>
<dbReference type="Pfam" id="PF00005">
    <property type="entry name" value="ABC_tran"/>
    <property type="match status" value="1"/>
</dbReference>
<feature type="domain" description="ABC transporter" evidence="4">
    <location>
        <begin position="4"/>
        <end position="224"/>
    </location>
</feature>
<dbReference type="GO" id="GO:0140359">
    <property type="term" value="F:ABC-type transporter activity"/>
    <property type="evidence" value="ECO:0007669"/>
    <property type="project" value="InterPro"/>
</dbReference>
<dbReference type="InterPro" id="IPR003439">
    <property type="entry name" value="ABC_transporter-like_ATP-bd"/>
</dbReference>
<reference evidence="5" key="1">
    <citation type="submission" date="2018-05" db="EMBL/GenBank/DDBJ databases">
        <authorList>
            <person name="Lanie J.A."/>
            <person name="Ng W.-L."/>
            <person name="Kazmierczak K.M."/>
            <person name="Andrzejewski T.M."/>
            <person name="Davidsen T.M."/>
            <person name="Wayne K.J."/>
            <person name="Tettelin H."/>
            <person name="Glass J.I."/>
            <person name="Rusch D."/>
            <person name="Podicherti R."/>
            <person name="Tsui H.-C.T."/>
            <person name="Winkler M.E."/>
        </authorList>
    </citation>
    <scope>NUCLEOTIDE SEQUENCE</scope>
</reference>
<evidence type="ECO:0000313" key="5">
    <source>
        <dbReference type="EMBL" id="SVE45292.1"/>
    </source>
</evidence>
<dbReference type="InterPro" id="IPR015855">
    <property type="entry name" value="ABC_transpr_MalK-like"/>
</dbReference>
<dbReference type="FunFam" id="3.40.50.300:FF:000042">
    <property type="entry name" value="Maltose/maltodextrin ABC transporter, ATP-binding protein"/>
    <property type="match status" value="1"/>
</dbReference>
<dbReference type="InterPro" id="IPR017871">
    <property type="entry name" value="ABC_transporter-like_CS"/>
</dbReference>
<dbReference type="InterPro" id="IPR003593">
    <property type="entry name" value="AAA+_ATPase"/>
</dbReference>
<feature type="non-terminal residue" evidence="5">
    <location>
        <position position="224"/>
    </location>
</feature>
<evidence type="ECO:0000259" key="4">
    <source>
        <dbReference type="PROSITE" id="PS50893"/>
    </source>
</evidence>
<dbReference type="GO" id="GO:0055052">
    <property type="term" value="C:ATP-binding cassette (ABC) transporter complex, substrate-binding subunit-containing"/>
    <property type="evidence" value="ECO:0007669"/>
    <property type="project" value="TreeGrafter"/>
</dbReference>
<dbReference type="GO" id="GO:0016887">
    <property type="term" value="F:ATP hydrolysis activity"/>
    <property type="evidence" value="ECO:0007669"/>
    <property type="project" value="InterPro"/>
</dbReference>
<name>A0A383DLD5_9ZZZZ</name>
<keyword evidence="3" id="KW-0067">ATP-binding</keyword>
<protein>
    <recommendedName>
        <fullName evidence="4">ABC transporter domain-containing protein</fullName>
    </recommendedName>
</protein>
<dbReference type="AlphaFoldDB" id="A0A383DLD5"/>
<dbReference type="Gene3D" id="3.40.50.300">
    <property type="entry name" value="P-loop containing nucleotide triphosphate hydrolases"/>
    <property type="match status" value="1"/>
</dbReference>
<keyword evidence="2" id="KW-0547">Nucleotide-binding</keyword>
<proteinExistence type="predicted"/>
<dbReference type="SMART" id="SM00382">
    <property type="entry name" value="AAA"/>
    <property type="match status" value="1"/>
</dbReference>
<dbReference type="SUPFAM" id="SSF52540">
    <property type="entry name" value="P-loop containing nucleoside triphosphate hydrolases"/>
    <property type="match status" value="1"/>
</dbReference>
<evidence type="ECO:0000256" key="1">
    <source>
        <dbReference type="ARBA" id="ARBA00022448"/>
    </source>
</evidence>
<dbReference type="CDD" id="cd03301">
    <property type="entry name" value="ABC_MalK_N"/>
    <property type="match status" value="1"/>
</dbReference>